<comment type="caution">
    <text evidence="2">The sequence shown here is derived from an EMBL/GenBank/DDBJ whole genome shotgun (WGS) entry which is preliminary data.</text>
</comment>
<gene>
    <name evidence="2" type="ORF">Atai01_69230</name>
</gene>
<reference evidence="2" key="1">
    <citation type="submission" date="2023-03" db="EMBL/GenBank/DDBJ databases">
        <title>Amycolatopsis taiwanensis NBRC 103393.</title>
        <authorList>
            <person name="Ichikawa N."/>
            <person name="Sato H."/>
            <person name="Tonouchi N."/>
        </authorList>
    </citation>
    <scope>NUCLEOTIDE SEQUENCE</scope>
    <source>
        <strain evidence="2">NBRC 103393</strain>
    </source>
</reference>
<proteinExistence type="predicted"/>
<name>A0A9W6R748_9PSEU</name>
<sequence>MTVPDHATPIPGTSWLVWRAGLLRSAGFGADVIESFAAPSLAAAADALRAGTGSRDAFDAAFDEASAELGRAVYDVSADPRFREAMAWQNLGALNAPEAIVRDGPDAPRNANRRRREELVAKYAQRYTVKNDSIGFFGPMCWVTVDAQAPAMTGGHGPSLTRMRKVFFEWWALVALAASIAEDEGVKPWLPVALQPHLCVRGRRLLVPGRPPRELSAGEAAVLERCDGRRVAAEVAAEAAAVPGSGVRRPDDVYPLLSRFVEQDVLRWEFVLPMNLSAEDALRAQVRRIEGAAGERARGVFDRLVAARDALADADGAEAVAKAMEQLNNDFAEVTGRAAHHRDGQTYAGRTLVHLDTARDAEFTFGGPVLAALAPMEPVLRSCRWLTSTLAEVYRDTLRRLHQELAAELSTDEVPFDQLLFMAQTALFGENLPAAEVVDEFGRRWADILGINDLPAEAECVRISAAELSAAVDEAFPAPRPGWPMARLHSPDVHVCASSAEALARGEFSVVLGELHVGMPTLDTDFFRVGVQREDDLIAAMRADVPAGRVHPLVPDEWPRQCARNADWMFGWDDIELGFTAAPGANPDRLVPITAITVSEVDGELIAFLPGHTRRPLLDLVSDFLGIHAFDTWKLTGVRGHTPRVMVDDLVLLRRSWRCTVAETGLAGITGERERYLAVRAWASGLGLPERVFVRVSTEIKPCYVDFTSPVYARVLCTMLRSAQRTGGGDAGVTVSEMMPTPDQAWLTDSGGKRYTSELRLHLVDPVEPQGAGR</sequence>
<dbReference type="AlphaFoldDB" id="A0A9W6R748"/>
<dbReference type="Pfam" id="PF04738">
    <property type="entry name" value="Lant_dehydr_N"/>
    <property type="match status" value="1"/>
</dbReference>
<feature type="domain" description="Lantibiotic dehydratase N-terminal" evidence="1">
    <location>
        <begin position="78"/>
        <end position="521"/>
    </location>
</feature>
<keyword evidence="3" id="KW-1185">Reference proteome</keyword>
<evidence type="ECO:0000259" key="1">
    <source>
        <dbReference type="Pfam" id="PF04738"/>
    </source>
</evidence>
<evidence type="ECO:0000313" key="2">
    <source>
        <dbReference type="EMBL" id="GLY70304.1"/>
    </source>
</evidence>
<dbReference type="Proteomes" id="UP001165136">
    <property type="component" value="Unassembled WGS sequence"/>
</dbReference>
<accession>A0A9W6R748</accession>
<evidence type="ECO:0000313" key="3">
    <source>
        <dbReference type="Proteomes" id="UP001165136"/>
    </source>
</evidence>
<dbReference type="InterPro" id="IPR006827">
    <property type="entry name" value="Lant_deHydtase_N"/>
</dbReference>
<organism evidence="2 3">
    <name type="scientific">Amycolatopsis taiwanensis</name>
    <dbReference type="NCBI Taxonomy" id="342230"/>
    <lineage>
        <taxon>Bacteria</taxon>
        <taxon>Bacillati</taxon>
        <taxon>Actinomycetota</taxon>
        <taxon>Actinomycetes</taxon>
        <taxon>Pseudonocardiales</taxon>
        <taxon>Pseudonocardiaceae</taxon>
        <taxon>Amycolatopsis</taxon>
    </lineage>
</organism>
<dbReference type="EMBL" id="BSTI01000022">
    <property type="protein sequence ID" value="GLY70304.1"/>
    <property type="molecule type" value="Genomic_DNA"/>
</dbReference>
<protein>
    <recommendedName>
        <fullName evidence="1">Lantibiotic dehydratase N-terminal domain-containing protein</fullName>
    </recommendedName>
</protein>